<dbReference type="VEuPathDB" id="FungiDB:A9K55_000220"/>
<feature type="compositionally biased region" description="Polar residues" evidence="1">
    <location>
        <begin position="1"/>
        <end position="10"/>
    </location>
</feature>
<organism evidence="2 3">
    <name type="scientific">Cordyceps militaris</name>
    <name type="common">Caterpillar fungus</name>
    <name type="synonym">Clavaria militaris</name>
    <dbReference type="NCBI Taxonomy" id="73501"/>
    <lineage>
        <taxon>Eukaryota</taxon>
        <taxon>Fungi</taxon>
        <taxon>Dikarya</taxon>
        <taxon>Ascomycota</taxon>
        <taxon>Pezizomycotina</taxon>
        <taxon>Sordariomycetes</taxon>
        <taxon>Hypocreomycetidae</taxon>
        <taxon>Hypocreales</taxon>
        <taxon>Cordycipitaceae</taxon>
        <taxon>Cordyceps</taxon>
    </lineage>
</organism>
<evidence type="ECO:0000313" key="3">
    <source>
        <dbReference type="Proteomes" id="UP000323067"/>
    </source>
</evidence>
<dbReference type="AlphaFoldDB" id="A0A2H4SW33"/>
<feature type="region of interest" description="Disordered" evidence="1">
    <location>
        <begin position="1"/>
        <end position="25"/>
    </location>
</feature>
<name>A0A2H4SW33_CORMI</name>
<dbReference type="VEuPathDB" id="FungiDB:CCM_07535"/>
<protein>
    <submittedName>
        <fullName evidence="2">Uncharacterized protein</fullName>
    </submittedName>
</protein>
<dbReference type="Proteomes" id="UP000323067">
    <property type="component" value="Chromosome i"/>
</dbReference>
<proteinExistence type="predicted"/>
<evidence type="ECO:0000256" key="1">
    <source>
        <dbReference type="SAM" id="MobiDB-lite"/>
    </source>
</evidence>
<reference evidence="2 3" key="1">
    <citation type="journal article" date="2017" name="BMC Genomics">
        <title>Chromosome level assembly and secondary metabolite potential of the parasitic fungus Cordyceps militaris.</title>
        <authorList>
            <person name="Kramer G.J."/>
            <person name="Nodwell J.R."/>
        </authorList>
    </citation>
    <scope>NUCLEOTIDE SEQUENCE [LARGE SCALE GENOMIC DNA]</scope>
    <source>
        <strain evidence="2 3">ATCC 34164</strain>
    </source>
</reference>
<sequence>MHLMTCTSIAQGPPAKTSLLSSQTDNATEDEINIMARCKEDEMFFFFLDGYPTEMERSVVNSSITDPCPLLALRSWHGDPLISLPIKPFYEAINAISAISLVF</sequence>
<dbReference type="EMBL" id="CP023328">
    <property type="protein sequence ID" value="ATY67311.1"/>
    <property type="molecule type" value="Genomic_DNA"/>
</dbReference>
<accession>A0A2H4SW33</accession>
<evidence type="ECO:0000313" key="2">
    <source>
        <dbReference type="EMBL" id="ATY67311.1"/>
    </source>
</evidence>
<gene>
    <name evidence="2" type="ORF">A9K55_000220</name>
</gene>